<dbReference type="AlphaFoldDB" id="A0A667YI78"/>
<dbReference type="InterPro" id="IPR026780">
    <property type="entry name" value="PNRC1/2"/>
</dbReference>
<evidence type="ECO:0000313" key="7">
    <source>
        <dbReference type="Ensembl" id="ENSMMDP00005023544.1"/>
    </source>
</evidence>
<evidence type="ECO:0000256" key="3">
    <source>
        <dbReference type="ARBA" id="ARBA00023159"/>
    </source>
</evidence>
<dbReference type="GO" id="GO:0005634">
    <property type="term" value="C:nucleus"/>
    <property type="evidence" value="ECO:0007669"/>
    <property type="project" value="UniProtKB-SubCell"/>
</dbReference>
<dbReference type="InParanoid" id="A0A667YI78"/>
<comment type="subcellular location">
    <subcellularLocation>
        <location evidence="1">Nucleus</location>
    </subcellularLocation>
</comment>
<keyword evidence="2" id="KW-0805">Transcription regulation</keyword>
<reference evidence="7" key="3">
    <citation type="submission" date="2025-09" db="UniProtKB">
        <authorList>
            <consortium name="Ensembl"/>
        </authorList>
    </citation>
    <scope>IDENTIFICATION</scope>
</reference>
<dbReference type="InterPro" id="IPR028322">
    <property type="entry name" value="PNRC-like_rgn"/>
</dbReference>
<feature type="compositionally biased region" description="Pro residues" evidence="6">
    <location>
        <begin position="106"/>
        <end position="116"/>
    </location>
</feature>
<proteinExistence type="predicted"/>
<accession>A0A667YI78</accession>
<dbReference type="GO" id="GO:0016071">
    <property type="term" value="P:mRNA metabolic process"/>
    <property type="evidence" value="ECO:0007669"/>
    <property type="project" value="UniProtKB-ARBA"/>
</dbReference>
<evidence type="ECO:0000256" key="5">
    <source>
        <dbReference type="ARBA" id="ARBA00023242"/>
    </source>
</evidence>
<name>A0A667YI78_9TELE</name>
<protein>
    <recommendedName>
        <fullName evidence="9">Proline-rich nuclear receptor coactivator 1</fullName>
    </recommendedName>
</protein>
<evidence type="ECO:0000313" key="8">
    <source>
        <dbReference type="Proteomes" id="UP000472263"/>
    </source>
</evidence>
<dbReference type="PANTHER" id="PTHR15405">
    <property type="entry name" value="PROLINE-RICH NUCLEAR RECEPTOR COACTIVATOR"/>
    <property type="match status" value="1"/>
</dbReference>
<evidence type="ECO:0000256" key="6">
    <source>
        <dbReference type="SAM" id="MobiDB-lite"/>
    </source>
</evidence>
<evidence type="ECO:0008006" key="9">
    <source>
        <dbReference type="Google" id="ProtNLM"/>
    </source>
</evidence>
<evidence type="ECO:0000256" key="2">
    <source>
        <dbReference type="ARBA" id="ARBA00023015"/>
    </source>
</evidence>
<dbReference type="Pfam" id="PF15365">
    <property type="entry name" value="PNRC"/>
    <property type="match status" value="1"/>
</dbReference>
<keyword evidence="3" id="KW-0010">Activator</keyword>
<reference evidence="7" key="1">
    <citation type="submission" date="2019-06" db="EMBL/GenBank/DDBJ databases">
        <authorList>
            <consortium name="Wellcome Sanger Institute Data Sharing"/>
        </authorList>
    </citation>
    <scope>NUCLEOTIDE SEQUENCE [LARGE SCALE GENOMIC DNA]</scope>
</reference>
<feature type="region of interest" description="Disordered" evidence="6">
    <location>
        <begin position="98"/>
        <end position="134"/>
    </location>
</feature>
<organism evidence="7 8">
    <name type="scientific">Myripristis murdjan</name>
    <name type="common">pinecone soldierfish</name>
    <dbReference type="NCBI Taxonomy" id="586833"/>
    <lineage>
        <taxon>Eukaryota</taxon>
        <taxon>Metazoa</taxon>
        <taxon>Chordata</taxon>
        <taxon>Craniata</taxon>
        <taxon>Vertebrata</taxon>
        <taxon>Euteleostomi</taxon>
        <taxon>Actinopterygii</taxon>
        <taxon>Neopterygii</taxon>
        <taxon>Teleostei</taxon>
        <taxon>Neoteleostei</taxon>
        <taxon>Acanthomorphata</taxon>
        <taxon>Holocentriformes</taxon>
        <taxon>Holocentridae</taxon>
        <taxon>Myripristis</taxon>
    </lineage>
</organism>
<sequence length="149" mass="16197">IVERGAVQPGGQPVRSLARHDQTAPNANVRSHKGRPGQAATPSQVTKKKDPSGQQKASPLRPPANREQKKPLHASDNFKIVMLLPPEPQDLQDGEKVYAGAKFSEPPSPSVLPKPPSHWVGENDPQHGSHSREQMTVHLKTLLKVQGES</sequence>
<keyword evidence="5" id="KW-0539">Nucleus</keyword>
<feature type="compositionally biased region" description="Basic and acidic residues" evidence="6">
    <location>
        <begin position="124"/>
        <end position="134"/>
    </location>
</feature>
<reference evidence="7" key="2">
    <citation type="submission" date="2025-08" db="UniProtKB">
        <authorList>
            <consortium name="Ensembl"/>
        </authorList>
    </citation>
    <scope>IDENTIFICATION</scope>
</reference>
<evidence type="ECO:0000256" key="4">
    <source>
        <dbReference type="ARBA" id="ARBA00023163"/>
    </source>
</evidence>
<dbReference type="Proteomes" id="UP000472263">
    <property type="component" value="Chromosome 24"/>
</dbReference>
<keyword evidence="4" id="KW-0804">Transcription</keyword>
<dbReference type="GeneTree" id="ENSGT00530000063881"/>
<feature type="region of interest" description="Disordered" evidence="6">
    <location>
        <begin position="1"/>
        <end position="77"/>
    </location>
</feature>
<evidence type="ECO:0000256" key="1">
    <source>
        <dbReference type="ARBA" id="ARBA00004123"/>
    </source>
</evidence>
<keyword evidence="8" id="KW-1185">Reference proteome</keyword>
<dbReference type="Ensembl" id="ENSMMDT00005024053.1">
    <property type="protein sequence ID" value="ENSMMDP00005023544.1"/>
    <property type="gene ID" value="ENSMMDG00005011353.1"/>
</dbReference>